<dbReference type="Gene3D" id="2.30.110.10">
    <property type="entry name" value="Electron Transport, Fmn-binding Protein, Chain A"/>
    <property type="match status" value="1"/>
</dbReference>
<dbReference type="EMBL" id="JACCKA010000034">
    <property type="protein sequence ID" value="NZA25740.1"/>
    <property type="molecule type" value="Genomic_DNA"/>
</dbReference>
<dbReference type="Proteomes" id="UP000578091">
    <property type="component" value="Unassembled WGS sequence"/>
</dbReference>
<keyword evidence="7" id="KW-0282">Flagellum</keyword>
<sequence length="262" mass="28432">MPGISESPSPCIEASGGADPDERFALSDPLRVRQVLQSLIDGRALITAHVPGRSHAVPTAIIELDADAGRLMLDGSAQAAVNRSIREAPHLGCTGQIDRVGVRFRLSGQQQVEIDGRVAFSTPMPATVVYLQRRELFRLEAPAADPPNCLIRHEGGQGRAREVEYRVSDISVGGLAIAVAGGAFAFELRQRHRDCELRLPGMATMAVQTEVRSVSTQTQANGIETRRVGMAFTILPRGADVAIQRYILQVERQRIARRNGLL</sequence>
<dbReference type="InterPro" id="IPR023787">
    <property type="entry name" value="T3SS_YcgR"/>
</dbReference>
<comment type="subunit">
    <text evidence="4">Monomer. Interacts with the flagellar basal bodies.</text>
</comment>
<evidence type="ECO:0000259" key="6">
    <source>
        <dbReference type="Pfam" id="PF07317"/>
    </source>
</evidence>
<reference evidence="7 8" key="1">
    <citation type="submission" date="2020-07" db="EMBL/GenBank/DDBJ databases">
        <title>Luteimonas sp. SJ-92.</title>
        <authorList>
            <person name="Huang X.-X."/>
            <person name="Xu L."/>
            <person name="Sun J.-Q."/>
        </authorList>
    </citation>
    <scope>NUCLEOTIDE SEQUENCE [LARGE SCALE GENOMIC DNA]</scope>
    <source>
        <strain evidence="7 8">SJ-92</strain>
    </source>
</reference>
<evidence type="ECO:0000256" key="3">
    <source>
        <dbReference type="ARBA" id="ARBA00023143"/>
    </source>
</evidence>
<comment type="similarity">
    <text evidence="4">Belongs to the YcgR family.</text>
</comment>
<evidence type="ECO:0000313" key="7">
    <source>
        <dbReference type="EMBL" id="NZA25740.1"/>
    </source>
</evidence>
<evidence type="ECO:0000256" key="1">
    <source>
        <dbReference type="ARBA" id="ARBA00022636"/>
    </source>
</evidence>
<feature type="domain" description="Type III secretion system flagellar brake protein YcgR PilZN" evidence="6">
    <location>
        <begin position="24"/>
        <end position="129"/>
    </location>
</feature>
<dbReference type="GO" id="GO:0035438">
    <property type="term" value="F:cyclic-di-GMP binding"/>
    <property type="evidence" value="ECO:0007669"/>
    <property type="project" value="UniProtKB-UniRule"/>
</dbReference>
<keyword evidence="2 4" id="KW-0547">Nucleotide-binding</keyword>
<comment type="subcellular location">
    <subcellularLocation>
        <location evidence="4">Bacterial flagellum basal body</location>
    </subcellularLocation>
</comment>
<dbReference type="InterPro" id="IPR012349">
    <property type="entry name" value="Split_barrel_FMN-bd"/>
</dbReference>
<comment type="function">
    <text evidence="4">Acts as a flagellar brake, regulating swimming and swarming in a bis-(3'-5') cyclic diguanylic acid (c-di-GMP)-dependent manner. Binds 1 c-di-GMP dimer per subunit. Increasing levels of c-di-GMP lead to decreased motility.</text>
</comment>
<dbReference type="InterPro" id="IPR009926">
    <property type="entry name" value="T3SS_YcgR_PilZN"/>
</dbReference>
<dbReference type="AlphaFoldDB" id="A0A853JAT0"/>
<accession>A0A853JAT0</accession>
<protein>
    <recommendedName>
        <fullName evidence="4">Flagellar brake protein YcgR</fullName>
    </recommendedName>
    <alternativeName>
        <fullName evidence="4">Cyclic di-GMP binding protein YcgR</fullName>
    </alternativeName>
</protein>
<feature type="domain" description="PilZ" evidence="5">
    <location>
        <begin position="132"/>
        <end position="249"/>
    </location>
</feature>
<organism evidence="7 8">
    <name type="scientific">Luteimonas salinisoli</name>
    <dbReference type="NCBI Taxonomy" id="2752307"/>
    <lineage>
        <taxon>Bacteria</taxon>
        <taxon>Pseudomonadati</taxon>
        <taxon>Pseudomonadota</taxon>
        <taxon>Gammaproteobacteria</taxon>
        <taxon>Lysobacterales</taxon>
        <taxon>Lysobacteraceae</taxon>
        <taxon>Luteimonas</taxon>
    </lineage>
</organism>
<dbReference type="GO" id="GO:0071973">
    <property type="term" value="P:bacterial-type flagellum-dependent cell motility"/>
    <property type="evidence" value="ECO:0007669"/>
    <property type="project" value="UniProtKB-UniRule"/>
</dbReference>
<evidence type="ECO:0000256" key="4">
    <source>
        <dbReference type="HAMAP-Rule" id="MF_01457"/>
    </source>
</evidence>
<dbReference type="Gene3D" id="2.40.10.220">
    <property type="entry name" value="predicted glycosyltransferase like domains"/>
    <property type="match status" value="1"/>
</dbReference>
<dbReference type="InterPro" id="IPR009875">
    <property type="entry name" value="PilZ_domain"/>
</dbReference>
<keyword evidence="3 4" id="KW-0975">Bacterial flagellum</keyword>
<dbReference type="HAMAP" id="MF_01457">
    <property type="entry name" value="YcgR"/>
    <property type="match status" value="1"/>
</dbReference>
<evidence type="ECO:0000259" key="5">
    <source>
        <dbReference type="Pfam" id="PF07238"/>
    </source>
</evidence>
<dbReference type="GO" id="GO:0009425">
    <property type="term" value="C:bacterial-type flagellum basal body"/>
    <property type="evidence" value="ECO:0007669"/>
    <property type="project" value="UniProtKB-SubCell"/>
</dbReference>
<comment type="caution">
    <text evidence="7">The sequence shown here is derived from an EMBL/GenBank/DDBJ whole genome shotgun (WGS) entry which is preliminary data.</text>
</comment>
<evidence type="ECO:0000256" key="2">
    <source>
        <dbReference type="ARBA" id="ARBA00022741"/>
    </source>
</evidence>
<name>A0A853JAT0_9GAMM</name>
<gene>
    <name evidence="4" type="primary">ycgR</name>
    <name evidence="7" type="ORF">H0E84_05035</name>
</gene>
<dbReference type="GO" id="GO:0071945">
    <property type="term" value="P:regulation of bacterial-type flagellum-dependent cell motility by regulation of motor speed"/>
    <property type="evidence" value="ECO:0007669"/>
    <property type="project" value="UniProtKB-UniRule"/>
</dbReference>
<dbReference type="RefSeq" id="WP_180677545.1">
    <property type="nucleotide sequence ID" value="NZ_JACCKA010000034.1"/>
</dbReference>
<proteinExistence type="inferred from homology"/>
<keyword evidence="7" id="KW-0969">Cilium</keyword>
<evidence type="ECO:0000313" key="8">
    <source>
        <dbReference type="Proteomes" id="UP000578091"/>
    </source>
</evidence>
<keyword evidence="7" id="KW-0966">Cell projection</keyword>
<keyword evidence="1 4" id="KW-0973">c-di-GMP</keyword>
<dbReference type="Pfam" id="PF07238">
    <property type="entry name" value="PilZ"/>
    <property type="match status" value="1"/>
</dbReference>
<keyword evidence="8" id="KW-1185">Reference proteome</keyword>
<dbReference type="Pfam" id="PF07317">
    <property type="entry name" value="PilZN"/>
    <property type="match status" value="1"/>
</dbReference>